<organism evidence="2 3">
    <name type="scientific">Pseudarthrobacter chlorophenolicus (strain ATCC 700700 / DSM 12829 / CIP 107037 / JCM 12360 / KCTC 9906 / NCIMB 13794 / A6)</name>
    <name type="common">Arthrobacter chlorophenolicus</name>
    <dbReference type="NCBI Taxonomy" id="452863"/>
    <lineage>
        <taxon>Bacteria</taxon>
        <taxon>Bacillati</taxon>
        <taxon>Actinomycetota</taxon>
        <taxon>Actinomycetes</taxon>
        <taxon>Micrococcales</taxon>
        <taxon>Micrococcaceae</taxon>
        <taxon>Pseudarthrobacter</taxon>
    </lineage>
</organism>
<sequence>MSTLQSRVSRGIPTGGQFAATEHAEPALSLDVPPTDPAILANLRRPAATVTITEEQAENLRRHKTPIMNTAARRRAGDVMVDLTATDAHIRDIQDRLRGR</sequence>
<dbReference type="HOGENOM" id="CLU_2299865_0_0_11"/>
<keyword evidence="2" id="KW-0614">Plasmid</keyword>
<gene>
    <name evidence="2" type="ordered locus">Achl_4227</name>
</gene>
<evidence type="ECO:0000256" key="1">
    <source>
        <dbReference type="SAM" id="MobiDB-lite"/>
    </source>
</evidence>
<dbReference type="KEGG" id="ach:Achl_4227"/>
<geneLocation type="plasmid" evidence="2 3">
    <name>pACHL01</name>
</geneLocation>
<dbReference type="AlphaFoldDB" id="B8HID1"/>
<protein>
    <submittedName>
        <fullName evidence="2">Uncharacterized protein</fullName>
    </submittedName>
</protein>
<name>B8HID1_PSECP</name>
<dbReference type="RefSeq" id="WP_012623195.1">
    <property type="nucleotide sequence ID" value="NC_011879.1"/>
</dbReference>
<reference evidence="2" key="1">
    <citation type="submission" date="2009-01" db="EMBL/GenBank/DDBJ databases">
        <title>Complete sequence of plasmid1 of Arthrobacter chlorophenolicus A6.</title>
        <authorList>
            <consortium name="US DOE Joint Genome Institute"/>
            <person name="Lucas S."/>
            <person name="Copeland A."/>
            <person name="Lapidus A."/>
            <person name="Glavina del Rio T."/>
            <person name="Tice H."/>
            <person name="Bruce D."/>
            <person name="Goodwin L."/>
            <person name="Pitluck S."/>
            <person name="Goltsman E."/>
            <person name="Clum A."/>
            <person name="Larimer F."/>
            <person name="Land M."/>
            <person name="Hauser L."/>
            <person name="Kyrpides N."/>
            <person name="Mikhailova N."/>
            <person name="Jansson J."/>
            <person name="Richardson P."/>
        </authorList>
    </citation>
    <scope>NUCLEOTIDE SEQUENCE [LARGE SCALE GENOMIC DNA]</scope>
    <source>
        <strain evidence="2">A6</strain>
        <plasmid evidence="2">pACHL01</plasmid>
    </source>
</reference>
<dbReference type="Proteomes" id="UP000002505">
    <property type="component" value="Plasmid pACHL01"/>
</dbReference>
<keyword evidence="3" id="KW-1185">Reference proteome</keyword>
<proteinExistence type="predicted"/>
<evidence type="ECO:0000313" key="2">
    <source>
        <dbReference type="EMBL" id="ACL42178.1"/>
    </source>
</evidence>
<feature type="region of interest" description="Disordered" evidence="1">
    <location>
        <begin position="1"/>
        <end position="33"/>
    </location>
</feature>
<dbReference type="OrthoDB" id="3430657at2"/>
<accession>B8HID1</accession>
<dbReference type="EMBL" id="CP001342">
    <property type="protein sequence ID" value="ACL42178.1"/>
    <property type="molecule type" value="Genomic_DNA"/>
</dbReference>
<evidence type="ECO:0000313" key="3">
    <source>
        <dbReference type="Proteomes" id="UP000002505"/>
    </source>
</evidence>